<organism evidence="1 2">
    <name type="scientific">Pseudomonas fluorescens</name>
    <dbReference type="NCBI Taxonomy" id="294"/>
    <lineage>
        <taxon>Bacteria</taxon>
        <taxon>Pseudomonadati</taxon>
        <taxon>Pseudomonadota</taxon>
        <taxon>Gammaproteobacteria</taxon>
        <taxon>Pseudomonadales</taxon>
        <taxon>Pseudomonadaceae</taxon>
        <taxon>Pseudomonas</taxon>
    </lineage>
</organism>
<accession>A0A5E6R6B7</accession>
<gene>
    <name evidence="1" type="ORF">PS655_01413</name>
</gene>
<evidence type="ECO:0000313" key="2">
    <source>
        <dbReference type="Proteomes" id="UP000327167"/>
    </source>
</evidence>
<evidence type="ECO:0000313" key="1">
    <source>
        <dbReference type="EMBL" id="VVM63312.1"/>
    </source>
</evidence>
<proteinExistence type="predicted"/>
<sequence>MIAERLDGFEDQKTKGVLEAFQAWSARETPLLKNFQISNSKIDRG</sequence>
<dbReference type="AlphaFoldDB" id="A0A5E6R6B7"/>
<name>A0A5E6R6B7_PSEFL</name>
<protein>
    <submittedName>
        <fullName evidence="1">Uncharacterized protein</fullName>
    </submittedName>
</protein>
<dbReference type="Proteomes" id="UP000327167">
    <property type="component" value="Unassembled WGS sequence"/>
</dbReference>
<reference evidence="1 2" key="1">
    <citation type="submission" date="2019-09" db="EMBL/GenBank/DDBJ databases">
        <authorList>
            <person name="Chandra G."/>
            <person name="Truman W A."/>
        </authorList>
    </citation>
    <scope>NUCLEOTIDE SEQUENCE [LARGE SCALE GENOMIC DNA]</scope>
    <source>
        <strain evidence="1">PS655</strain>
    </source>
</reference>
<dbReference type="EMBL" id="CABVHJ010000003">
    <property type="protein sequence ID" value="VVM63312.1"/>
    <property type="molecule type" value="Genomic_DNA"/>
</dbReference>